<dbReference type="InterPro" id="IPR013766">
    <property type="entry name" value="Thioredoxin_domain"/>
</dbReference>
<feature type="signal peptide" evidence="1">
    <location>
        <begin position="1"/>
        <end position="20"/>
    </location>
</feature>
<dbReference type="AlphaFoldDB" id="A0A317TXT5"/>
<evidence type="ECO:0000313" key="3">
    <source>
        <dbReference type="EMBL" id="PWY53818.1"/>
    </source>
</evidence>
<dbReference type="CDD" id="cd01659">
    <property type="entry name" value="TRX_superfamily"/>
    <property type="match status" value="1"/>
</dbReference>
<feature type="domain" description="Thioredoxin" evidence="2">
    <location>
        <begin position="34"/>
        <end position="158"/>
    </location>
</feature>
<dbReference type="OrthoDB" id="5559625at2"/>
<keyword evidence="1" id="KW-0732">Signal</keyword>
<dbReference type="PROSITE" id="PS51352">
    <property type="entry name" value="THIOREDOXIN_2"/>
    <property type="match status" value="1"/>
</dbReference>
<name>A0A317TXT5_9GAMM</name>
<dbReference type="InterPro" id="IPR036249">
    <property type="entry name" value="Thioredoxin-like_sf"/>
</dbReference>
<organism evidence="3 5">
    <name type="scientific">Legionella qingyii</name>
    <dbReference type="NCBI Taxonomy" id="2184757"/>
    <lineage>
        <taxon>Bacteria</taxon>
        <taxon>Pseudomonadati</taxon>
        <taxon>Pseudomonadota</taxon>
        <taxon>Gammaproteobacteria</taxon>
        <taxon>Legionellales</taxon>
        <taxon>Legionellaceae</taxon>
        <taxon>Legionella</taxon>
    </lineage>
</organism>
<dbReference type="InterPro" id="IPR039555">
    <property type="entry name" value="TraF/TrbB"/>
</dbReference>
<evidence type="ECO:0000256" key="1">
    <source>
        <dbReference type="SAM" id="SignalP"/>
    </source>
</evidence>
<reference evidence="3 5" key="1">
    <citation type="submission" date="2018-05" db="EMBL/GenBank/DDBJ databases">
        <title>Legionella qingyii sp.nov., whole genome shotgun sequence.</title>
        <authorList>
            <person name="Wu H."/>
            <person name="Zhu Q."/>
            <person name="Hu C."/>
        </authorList>
    </citation>
    <scope>NUCLEOTIDE SEQUENCE [LARGE SCALE GENOMIC DNA]</scope>
    <source>
        <strain evidence="3 5">HEB18</strain>
    </source>
</reference>
<reference evidence="4 6" key="2">
    <citation type="submission" date="2018-12" db="EMBL/GenBank/DDBJ databases">
        <title>Legionella sp,whole genome shotgun sequence.</title>
        <authorList>
            <person name="Wu H."/>
        </authorList>
    </citation>
    <scope>NUCLEOTIDE SEQUENCE [LARGE SCALE GENOMIC DNA]</scope>
    <source>
        <strain evidence="4">Km489</strain>
        <strain evidence="6">km489</strain>
    </source>
</reference>
<dbReference type="EMBL" id="QHJG01000067">
    <property type="protein sequence ID" value="PWY53818.1"/>
    <property type="molecule type" value="Genomic_DNA"/>
</dbReference>
<dbReference type="SUPFAM" id="SSF52833">
    <property type="entry name" value="Thioredoxin-like"/>
    <property type="match status" value="1"/>
</dbReference>
<dbReference type="Proteomes" id="UP000247152">
    <property type="component" value="Unassembled WGS sequence"/>
</dbReference>
<dbReference type="Proteomes" id="UP000287374">
    <property type="component" value="Unassembled WGS sequence"/>
</dbReference>
<sequence length="170" mass="19417">MHARWFMTTLLATHAFMAYAGSQQWLTQMIVEHERTIQQKNRVEEPQNQNNDFFSQHGLILFYASSCPHCHQFAPVLKSWAGKNKAEVLALSFDNQPLPEFPQFLPATTEWINDAFQGASIQYPALFVVNPKTKALYPVGYGSMTAEELSSRIEVLIPKIASYEHKEMPL</sequence>
<evidence type="ECO:0000259" key="2">
    <source>
        <dbReference type="PROSITE" id="PS51352"/>
    </source>
</evidence>
<evidence type="ECO:0000313" key="5">
    <source>
        <dbReference type="Proteomes" id="UP000247152"/>
    </source>
</evidence>
<accession>A0A317TXT5</accession>
<evidence type="ECO:0000313" key="4">
    <source>
        <dbReference type="EMBL" id="RUR24174.1"/>
    </source>
</evidence>
<keyword evidence="3" id="KW-0413">Isomerase</keyword>
<dbReference type="EMBL" id="RZGX01000006">
    <property type="protein sequence ID" value="RUR24174.1"/>
    <property type="molecule type" value="Genomic_DNA"/>
</dbReference>
<gene>
    <name evidence="3" type="primary">trbB</name>
    <name evidence="3" type="ORF">DGG96_20305</name>
    <name evidence="4" type="ORF">ELY20_06210</name>
</gene>
<proteinExistence type="predicted"/>
<dbReference type="GO" id="GO:0016853">
    <property type="term" value="F:isomerase activity"/>
    <property type="evidence" value="ECO:0007669"/>
    <property type="project" value="UniProtKB-KW"/>
</dbReference>
<evidence type="ECO:0000313" key="6">
    <source>
        <dbReference type="Proteomes" id="UP000287374"/>
    </source>
</evidence>
<protein>
    <submittedName>
        <fullName evidence="3">Type-F conjugative transfer system pilin assembly thiol-disulfide isomerase TrbB</fullName>
    </submittedName>
</protein>
<keyword evidence="6" id="KW-1185">Reference proteome</keyword>
<dbReference type="Pfam" id="PF13728">
    <property type="entry name" value="TraF"/>
    <property type="match status" value="1"/>
</dbReference>
<comment type="caution">
    <text evidence="3">The sequence shown here is derived from an EMBL/GenBank/DDBJ whole genome shotgun (WGS) entry which is preliminary data.</text>
</comment>
<feature type="chain" id="PRO_5016337557" evidence="1">
    <location>
        <begin position="21"/>
        <end position="170"/>
    </location>
</feature>
<dbReference type="NCBIfam" id="TIGR02738">
    <property type="entry name" value="TrbB"/>
    <property type="match status" value="1"/>
</dbReference>
<dbReference type="InterPro" id="IPR014109">
    <property type="entry name" value="Thiol-disulphide_isomerase_rbB"/>
</dbReference>
<dbReference type="Gene3D" id="3.40.30.10">
    <property type="entry name" value="Glutaredoxin"/>
    <property type="match status" value="1"/>
</dbReference>